<evidence type="ECO:0000313" key="2">
    <source>
        <dbReference type="Proteomes" id="UP000799778"/>
    </source>
</evidence>
<gene>
    <name evidence="1" type="ORF">BU24DRAFT_469070</name>
</gene>
<dbReference type="EMBL" id="ML978088">
    <property type="protein sequence ID" value="KAF2008307.1"/>
    <property type="molecule type" value="Genomic_DNA"/>
</dbReference>
<dbReference type="Proteomes" id="UP000799778">
    <property type="component" value="Unassembled WGS sequence"/>
</dbReference>
<evidence type="ECO:0000313" key="1">
    <source>
        <dbReference type="EMBL" id="KAF2008307.1"/>
    </source>
</evidence>
<protein>
    <submittedName>
        <fullName evidence="1">Uncharacterized protein</fullName>
    </submittedName>
</protein>
<accession>A0A6A5X638</accession>
<dbReference type="AlphaFoldDB" id="A0A6A5X638"/>
<proteinExistence type="predicted"/>
<organism evidence="1 2">
    <name type="scientific">Aaosphaeria arxii CBS 175.79</name>
    <dbReference type="NCBI Taxonomy" id="1450172"/>
    <lineage>
        <taxon>Eukaryota</taxon>
        <taxon>Fungi</taxon>
        <taxon>Dikarya</taxon>
        <taxon>Ascomycota</taxon>
        <taxon>Pezizomycotina</taxon>
        <taxon>Dothideomycetes</taxon>
        <taxon>Pleosporomycetidae</taxon>
        <taxon>Pleosporales</taxon>
        <taxon>Pleosporales incertae sedis</taxon>
        <taxon>Aaosphaeria</taxon>
    </lineage>
</organism>
<reference evidence="1" key="1">
    <citation type="journal article" date="2020" name="Stud. Mycol.">
        <title>101 Dothideomycetes genomes: a test case for predicting lifestyles and emergence of pathogens.</title>
        <authorList>
            <person name="Haridas S."/>
            <person name="Albert R."/>
            <person name="Binder M."/>
            <person name="Bloem J."/>
            <person name="Labutti K."/>
            <person name="Salamov A."/>
            <person name="Andreopoulos B."/>
            <person name="Baker S."/>
            <person name="Barry K."/>
            <person name="Bills G."/>
            <person name="Bluhm B."/>
            <person name="Cannon C."/>
            <person name="Castanera R."/>
            <person name="Culley D."/>
            <person name="Daum C."/>
            <person name="Ezra D."/>
            <person name="Gonzalez J."/>
            <person name="Henrissat B."/>
            <person name="Kuo A."/>
            <person name="Liang C."/>
            <person name="Lipzen A."/>
            <person name="Lutzoni F."/>
            <person name="Magnuson J."/>
            <person name="Mondo S."/>
            <person name="Nolan M."/>
            <person name="Ohm R."/>
            <person name="Pangilinan J."/>
            <person name="Park H.-J."/>
            <person name="Ramirez L."/>
            <person name="Alfaro M."/>
            <person name="Sun H."/>
            <person name="Tritt A."/>
            <person name="Yoshinaga Y."/>
            <person name="Zwiers L.-H."/>
            <person name="Turgeon B."/>
            <person name="Goodwin S."/>
            <person name="Spatafora J."/>
            <person name="Crous P."/>
            <person name="Grigoriev I."/>
        </authorList>
    </citation>
    <scope>NUCLEOTIDE SEQUENCE</scope>
    <source>
        <strain evidence="1">CBS 175.79</strain>
    </source>
</reference>
<dbReference type="RefSeq" id="XP_033376646.1">
    <property type="nucleotide sequence ID" value="XM_033532578.1"/>
</dbReference>
<keyword evidence="2" id="KW-1185">Reference proteome</keyword>
<name>A0A6A5X638_9PLEO</name>
<sequence length="271" mass="31167">MDNVTLRATTYAPRETKSISQRIDDFENEFWGITVCRRRISLPNNDFLFEPAYAMNEGCSQHMQAAVINELQIGSVYRVPQCALQQVMVVDLFKCTHHQGSMTVVALVFDIKTVRNAVKPGCTWPDQLKGDQMCNCLLSSIFFTVNAFLFRSRLEFVRSTVSPRYGFNAHRGDLEEFDRSFTGVNRAFSSYHGPLMEMLQYPTFEMIKRCLERYKTVRKVTINITDLGSDPVAKDELVRGMDLIQAMRKDITWDVHYSCDGEESLEYRTGT</sequence>
<dbReference type="GeneID" id="54289975"/>